<sequence length="76" mass="8453">MPHLSLTFNPQEMTDTEIDAIAEDLCAVLIRHLNIDEAAISLALTRVSAANWKAEVYDPIILPSLARLYKKPGYSL</sequence>
<organism evidence="1 2">
    <name type="scientific">Pantoea brenneri</name>
    <dbReference type="NCBI Taxonomy" id="472694"/>
    <lineage>
        <taxon>Bacteria</taxon>
        <taxon>Pseudomonadati</taxon>
        <taxon>Pseudomonadota</taxon>
        <taxon>Gammaproteobacteria</taxon>
        <taxon>Enterobacterales</taxon>
        <taxon>Erwiniaceae</taxon>
        <taxon>Pantoea</taxon>
    </lineage>
</organism>
<proteinExistence type="predicted"/>
<protein>
    <submittedName>
        <fullName evidence="1">Tautomerase PptA</fullName>
    </submittedName>
</protein>
<dbReference type="Gene3D" id="3.30.429.10">
    <property type="entry name" value="Macrophage Migration Inhibitory Factor"/>
    <property type="match status" value="1"/>
</dbReference>
<evidence type="ECO:0000313" key="1">
    <source>
        <dbReference type="EMBL" id="NUY97638.1"/>
    </source>
</evidence>
<dbReference type="EMBL" id="JABWPM010000016">
    <property type="protein sequence ID" value="NUY97638.1"/>
    <property type="molecule type" value="Genomic_DNA"/>
</dbReference>
<comment type="caution">
    <text evidence="1">The sequence shown here is derived from an EMBL/GenBank/DDBJ whole genome shotgun (WGS) entry which is preliminary data.</text>
</comment>
<reference evidence="1 2" key="1">
    <citation type="submission" date="2020-05" db="EMBL/GenBank/DDBJ databases">
        <title>Whole Genome Sequences of Enterobacteriales Associated with the International Space Station.</title>
        <authorList>
            <person name="Bharadwaj A."/>
            <person name="Daudu R."/>
            <person name="Singh N."/>
            <person name="Wood J."/>
            <person name="Debieu M."/>
            <person name="Mason C."/>
            <person name="Wang C."/>
            <person name="Venkateswaran K."/>
        </authorList>
    </citation>
    <scope>NUCLEOTIDE SEQUENCE [LARGE SCALE GENOMIC DNA]</scope>
    <source>
        <strain evidence="1 2">IF5SW-B1</strain>
    </source>
</reference>
<evidence type="ECO:0000313" key="2">
    <source>
        <dbReference type="Proteomes" id="UP000566985"/>
    </source>
</evidence>
<gene>
    <name evidence="1" type="ORF">HU668_14375</name>
</gene>
<accession>A0A7Y6TSZ1</accession>
<dbReference type="Proteomes" id="UP000566985">
    <property type="component" value="Unassembled WGS sequence"/>
</dbReference>
<dbReference type="InterPro" id="IPR014347">
    <property type="entry name" value="Tautomerase/MIF_sf"/>
</dbReference>
<dbReference type="AlphaFoldDB" id="A0A7Y6TSZ1"/>
<dbReference type="SUPFAM" id="SSF55331">
    <property type="entry name" value="Tautomerase/MIF"/>
    <property type="match status" value="1"/>
</dbReference>
<dbReference type="RefSeq" id="WP_069729609.1">
    <property type="nucleotide sequence ID" value="NZ_JABWPG010000015.1"/>
</dbReference>
<name>A0A7Y6TSZ1_9GAMM</name>